<sequence>MKKIFLTLAILSTLFIGCTSDDNIEDRPIFELAEAPVLTAPEAGTSYVFTFETKDLLAERFTFTDADFNFDAATNYIVQVDTEGNEFASAQELGSGSSLQIPVSVDSFNNAALALGLAPGEPSNVEVRIAANVGAGEPQYSESRIVVITPFTTEAPKFFIIGNFLSAGGYGDDWTPADTLPTIEAAEFGATAFQGYIFLNNASPEFKVLPTNTSFEGDYGDADGSGSSGVLVQEGESNMRVSEAGYYKIDADFTDPENITWTSRKQVWGIIGAATPTGWDSDTDLTYDAAAQTWSIVVDLTVDEFKFRANDNWDDPQDNLGTGAEDGQLGFNGGNLSVDTAGTYLVTLDLSNPNNYTYTLTPQ</sequence>
<dbReference type="GO" id="GO:2001070">
    <property type="term" value="F:starch binding"/>
    <property type="evidence" value="ECO:0007669"/>
    <property type="project" value="InterPro"/>
</dbReference>
<dbReference type="CDD" id="cd12956">
    <property type="entry name" value="CBM_SusE-F_like"/>
    <property type="match status" value="1"/>
</dbReference>
<evidence type="ECO:0000313" key="3">
    <source>
        <dbReference type="Proteomes" id="UP000198521"/>
    </source>
</evidence>
<dbReference type="PROSITE" id="PS51257">
    <property type="entry name" value="PROKAR_LIPOPROTEIN"/>
    <property type="match status" value="1"/>
</dbReference>
<evidence type="ECO:0000259" key="1">
    <source>
        <dbReference type="Pfam" id="PF14292"/>
    </source>
</evidence>
<accession>A0A1H7TSN8</accession>
<dbReference type="InterPro" id="IPR025970">
    <property type="entry name" value="SusE"/>
</dbReference>
<reference evidence="2 3" key="1">
    <citation type="submission" date="2016-10" db="EMBL/GenBank/DDBJ databases">
        <authorList>
            <person name="de Groot N.N."/>
        </authorList>
    </citation>
    <scope>NUCLEOTIDE SEQUENCE [LARGE SCALE GENOMIC DNA]</scope>
    <source>
        <strain evidence="2 3">DSM 25232</strain>
    </source>
</reference>
<feature type="domain" description="SusE outer membrane protein" evidence="1">
    <location>
        <begin position="28"/>
        <end position="129"/>
    </location>
</feature>
<proteinExistence type="predicted"/>
<dbReference type="GO" id="GO:0019867">
    <property type="term" value="C:outer membrane"/>
    <property type="evidence" value="ECO:0007669"/>
    <property type="project" value="InterPro"/>
</dbReference>
<dbReference type="STRING" id="1038014.SAMN04487910_3565"/>
<dbReference type="Gene3D" id="2.60.40.3620">
    <property type="match status" value="2"/>
</dbReference>
<dbReference type="EMBL" id="FOAB01000006">
    <property type="protein sequence ID" value="SEL87446.1"/>
    <property type="molecule type" value="Genomic_DNA"/>
</dbReference>
<dbReference type="Proteomes" id="UP000198521">
    <property type="component" value="Unassembled WGS sequence"/>
</dbReference>
<protein>
    <submittedName>
        <fullName evidence="2">SusE outer membrane protein</fullName>
    </submittedName>
</protein>
<name>A0A1H7TSN8_AQUAM</name>
<organism evidence="2 3">
    <name type="scientific">Aquimarina amphilecti</name>
    <dbReference type="NCBI Taxonomy" id="1038014"/>
    <lineage>
        <taxon>Bacteria</taxon>
        <taxon>Pseudomonadati</taxon>
        <taxon>Bacteroidota</taxon>
        <taxon>Flavobacteriia</taxon>
        <taxon>Flavobacteriales</taxon>
        <taxon>Flavobacteriaceae</taxon>
        <taxon>Aquimarina</taxon>
    </lineage>
</organism>
<evidence type="ECO:0000313" key="2">
    <source>
        <dbReference type="EMBL" id="SEL87446.1"/>
    </source>
</evidence>
<keyword evidence="3" id="KW-1185">Reference proteome</keyword>
<dbReference type="AlphaFoldDB" id="A0A1H7TSN8"/>
<dbReference type="RefSeq" id="WP_091410932.1">
    <property type="nucleotide sequence ID" value="NZ_FOAB01000006.1"/>
</dbReference>
<gene>
    <name evidence="2" type="ORF">SAMN04487910_3565</name>
</gene>
<dbReference type="Pfam" id="PF14292">
    <property type="entry name" value="SusE"/>
    <property type="match status" value="1"/>
</dbReference>
<dbReference type="OrthoDB" id="975117at2"/>